<reference evidence="1 2" key="1">
    <citation type="submission" date="2020-08" db="EMBL/GenBank/DDBJ databases">
        <title>A Genomic Blueprint of the Chicken Gut Microbiome.</title>
        <authorList>
            <person name="Gilroy R."/>
            <person name="Ravi A."/>
            <person name="Getino M."/>
            <person name="Pursley I."/>
            <person name="Horton D.L."/>
            <person name="Alikhan N.-F."/>
            <person name="Baker D."/>
            <person name="Gharbi K."/>
            <person name="Hall N."/>
            <person name="Watson M."/>
            <person name="Adriaenssens E.M."/>
            <person name="Foster-Nyarko E."/>
            <person name="Jarju S."/>
            <person name="Secka A."/>
            <person name="Antonio M."/>
            <person name="Oren A."/>
            <person name="Chaudhuri R."/>
            <person name="La Ragione R.M."/>
            <person name="Hildebrand F."/>
            <person name="Pallen M.J."/>
        </authorList>
    </citation>
    <scope>NUCLEOTIDE SEQUENCE [LARGE SCALE GENOMIC DNA]</scope>
    <source>
        <strain evidence="1 2">Sa3CVN1</strain>
    </source>
</reference>
<dbReference type="Proteomes" id="UP000627781">
    <property type="component" value="Unassembled WGS sequence"/>
</dbReference>
<dbReference type="EMBL" id="JACSRA010000002">
    <property type="protein sequence ID" value="MBD7910023.1"/>
    <property type="molecule type" value="Genomic_DNA"/>
</dbReference>
<gene>
    <name evidence="1" type="ORF">H9661_01525</name>
</gene>
<dbReference type="RefSeq" id="WP_143314354.1">
    <property type="nucleotide sequence ID" value="NZ_JACSRA010000002.1"/>
</dbReference>
<accession>A0ABR8PPC1</accession>
<organism evidence="1 2">
    <name type="scientific">Clostridium cibarium</name>
    <dbReference type="NCBI Taxonomy" id="2762247"/>
    <lineage>
        <taxon>Bacteria</taxon>
        <taxon>Bacillati</taxon>
        <taxon>Bacillota</taxon>
        <taxon>Clostridia</taxon>
        <taxon>Eubacteriales</taxon>
        <taxon>Clostridiaceae</taxon>
        <taxon>Clostridium</taxon>
    </lineage>
</organism>
<evidence type="ECO:0000313" key="2">
    <source>
        <dbReference type="Proteomes" id="UP000627781"/>
    </source>
</evidence>
<protein>
    <submittedName>
        <fullName evidence="1">Uncharacterized protein</fullName>
    </submittedName>
</protein>
<comment type="caution">
    <text evidence="1">The sequence shown here is derived from an EMBL/GenBank/DDBJ whole genome shotgun (WGS) entry which is preliminary data.</text>
</comment>
<dbReference type="InterPro" id="IPR054688">
    <property type="entry name" value="CD1247_N"/>
</dbReference>
<name>A0ABR8PPC1_9CLOT</name>
<dbReference type="NCBIfam" id="NF045650">
    <property type="entry name" value="CD1247_Nterm"/>
    <property type="match status" value="1"/>
</dbReference>
<sequence>MKEIKRQIEDLNIKISQIQDEQYKEFFERVSGVLEGLSAKVQEIMVNETVLAENFKYMDDDISNLQEELFQEVTLEELDEIEEEYREVSCKNCGKTIFIETSALSEKHEIPCPYCNENII</sequence>
<keyword evidence="2" id="KW-1185">Reference proteome</keyword>
<evidence type="ECO:0000313" key="1">
    <source>
        <dbReference type="EMBL" id="MBD7910023.1"/>
    </source>
</evidence>
<proteinExistence type="predicted"/>